<keyword evidence="14" id="KW-1185">Reference proteome</keyword>
<evidence type="ECO:0000259" key="12">
    <source>
        <dbReference type="PROSITE" id="PS50262"/>
    </source>
</evidence>
<feature type="transmembrane region" description="Helical" evidence="11">
    <location>
        <begin position="153"/>
        <end position="175"/>
    </location>
</feature>
<feature type="transmembrane region" description="Helical" evidence="11">
    <location>
        <begin position="107"/>
        <end position="133"/>
    </location>
</feature>
<evidence type="ECO:0000313" key="14">
    <source>
        <dbReference type="Proteomes" id="UP001329430"/>
    </source>
</evidence>
<evidence type="ECO:0000256" key="10">
    <source>
        <dbReference type="RuleBase" id="RU000688"/>
    </source>
</evidence>
<evidence type="ECO:0000256" key="6">
    <source>
        <dbReference type="ARBA" id="ARBA00023040"/>
    </source>
</evidence>
<evidence type="ECO:0000313" key="13">
    <source>
        <dbReference type="EMBL" id="KAK5649275.1"/>
    </source>
</evidence>
<comment type="similarity">
    <text evidence="2 10">Belongs to the G-protein coupled receptor 1 family.</text>
</comment>
<keyword evidence="7 11" id="KW-0472">Membrane</keyword>
<evidence type="ECO:0000256" key="1">
    <source>
        <dbReference type="ARBA" id="ARBA00004651"/>
    </source>
</evidence>
<name>A0AAN7VJY9_9COLE</name>
<comment type="caution">
    <text evidence="13">The sequence shown here is derived from an EMBL/GenBank/DDBJ whole genome shotgun (WGS) entry which is preliminary data.</text>
</comment>
<evidence type="ECO:0000256" key="7">
    <source>
        <dbReference type="ARBA" id="ARBA00023136"/>
    </source>
</evidence>
<dbReference type="InterPro" id="IPR000611">
    <property type="entry name" value="NPY_rcpt"/>
</dbReference>
<organism evidence="13 14">
    <name type="scientific">Pyrocoelia pectoralis</name>
    <dbReference type="NCBI Taxonomy" id="417401"/>
    <lineage>
        <taxon>Eukaryota</taxon>
        <taxon>Metazoa</taxon>
        <taxon>Ecdysozoa</taxon>
        <taxon>Arthropoda</taxon>
        <taxon>Hexapoda</taxon>
        <taxon>Insecta</taxon>
        <taxon>Pterygota</taxon>
        <taxon>Neoptera</taxon>
        <taxon>Endopterygota</taxon>
        <taxon>Coleoptera</taxon>
        <taxon>Polyphaga</taxon>
        <taxon>Elateriformia</taxon>
        <taxon>Elateroidea</taxon>
        <taxon>Lampyridae</taxon>
        <taxon>Lampyrinae</taxon>
        <taxon>Pyrocoelia</taxon>
    </lineage>
</organism>
<evidence type="ECO:0000256" key="8">
    <source>
        <dbReference type="ARBA" id="ARBA00023170"/>
    </source>
</evidence>
<dbReference type="AlphaFoldDB" id="A0AAN7VJY9"/>
<evidence type="ECO:0000256" key="2">
    <source>
        <dbReference type="ARBA" id="ARBA00010663"/>
    </source>
</evidence>
<feature type="transmembrane region" description="Helical" evidence="11">
    <location>
        <begin position="294"/>
        <end position="317"/>
    </location>
</feature>
<comment type="subcellular location">
    <subcellularLocation>
        <location evidence="1">Cell membrane</location>
        <topology evidence="1">Multi-pass membrane protein</topology>
    </subcellularLocation>
</comment>
<sequence length="427" mass="48949">MADGVTEIYEFISSTPNYTELICDPEESSSNPITSWYFQGTVYVMYSIIFVVAMFGNGIICYIVISSPRMRSVTNYFIMNLAIGDILITIFCVPFTSVSYLQQYWSFGGFLCPVVNYSQAVSVFVSAYTMVAISVDRYTAIIWPLRPRLSKKLAAVIIVIVWVIAAVTGIPIPVFSKLGQPTEWHQMCDRYICHEDWSEVGLEYEKLYTLALMVLQYIIPLTVLLFTYASIAIVICCHRIPGEAENSRDQRIAKSKRKMIKMMVTVVFVFTLCWLPFNILWVTAESIGDDIKPYLWFASHWLAMSHACYNPIIYCYMNSRFRTGFLQTLSTIPCCRKCIPSLTMLRPRSSTGFPLTSYEGTENTLLHRNNTSTTYISMRRKTTRSSSYNHIPVRSVSLMRTTNISPQNHHLVKRVRRSSNYVVEDEI</sequence>
<feature type="transmembrane region" description="Helical" evidence="11">
    <location>
        <begin position="259"/>
        <end position="282"/>
    </location>
</feature>
<dbReference type="PRINTS" id="PR01012">
    <property type="entry name" value="NRPEPTIDEYR"/>
</dbReference>
<protein>
    <recommendedName>
        <fullName evidence="12">G-protein coupled receptors family 1 profile domain-containing protein</fullName>
    </recommendedName>
</protein>
<dbReference type="Gene3D" id="1.20.1070.10">
    <property type="entry name" value="Rhodopsin 7-helix transmembrane proteins"/>
    <property type="match status" value="1"/>
</dbReference>
<dbReference type="CDD" id="cd15392">
    <property type="entry name" value="7tmA_PR4-like"/>
    <property type="match status" value="1"/>
</dbReference>
<keyword evidence="8 10" id="KW-0675">Receptor</keyword>
<dbReference type="InterPro" id="IPR017452">
    <property type="entry name" value="GPCR_Rhodpsn_7TM"/>
</dbReference>
<dbReference type="Proteomes" id="UP001329430">
    <property type="component" value="Chromosome 1"/>
</dbReference>
<dbReference type="PANTHER" id="PTHR24238:SF73">
    <property type="entry name" value="RYAMIDE RECEPTOR"/>
    <property type="match status" value="1"/>
</dbReference>
<dbReference type="FunFam" id="1.20.1070.10:FF:000291">
    <property type="entry name" value="Predicted protein"/>
    <property type="match status" value="1"/>
</dbReference>
<dbReference type="EMBL" id="JAVRBK010000001">
    <property type="protein sequence ID" value="KAK5649275.1"/>
    <property type="molecule type" value="Genomic_DNA"/>
</dbReference>
<evidence type="ECO:0000256" key="5">
    <source>
        <dbReference type="ARBA" id="ARBA00022989"/>
    </source>
</evidence>
<keyword evidence="6 10" id="KW-0297">G-protein coupled receptor</keyword>
<reference evidence="13 14" key="1">
    <citation type="journal article" date="2024" name="Insects">
        <title>An Improved Chromosome-Level Genome Assembly of the Firefly Pyrocoelia pectoralis.</title>
        <authorList>
            <person name="Fu X."/>
            <person name="Meyer-Rochow V.B."/>
            <person name="Ballantyne L."/>
            <person name="Zhu X."/>
        </authorList>
    </citation>
    <scope>NUCLEOTIDE SEQUENCE [LARGE SCALE GENOMIC DNA]</scope>
    <source>
        <strain evidence="13">XCY_ONT2</strain>
    </source>
</reference>
<feature type="domain" description="G-protein coupled receptors family 1 profile" evidence="12">
    <location>
        <begin position="56"/>
        <end position="314"/>
    </location>
</feature>
<dbReference type="GO" id="GO:0005886">
    <property type="term" value="C:plasma membrane"/>
    <property type="evidence" value="ECO:0007669"/>
    <property type="project" value="UniProtKB-SubCell"/>
</dbReference>
<dbReference type="SMART" id="SM01381">
    <property type="entry name" value="7TM_GPCR_Srsx"/>
    <property type="match status" value="1"/>
</dbReference>
<dbReference type="GO" id="GO:0004983">
    <property type="term" value="F:neuropeptide Y receptor activity"/>
    <property type="evidence" value="ECO:0007669"/>
    <property type="project" value="InterPro"/>
</dbReference>
<keyword evidence="4 10" id="KW-0812">Transmembrane</keyword>
<keyword evidence="3" id="KW-1003">Cell membrane</keyword>
<dbReference type="InterPro" id="IPR000276">
    <property type="entry name" value="GPCR_Rhodpsn"/>
</dbReference>
<dbReference type="PANTHER" id="PTHR24238">
    <property type="entry name" value="G-PROTEIN COUPLED RECEPTOR"/>
    <property type="match status" value="1"/>
</dbReference>
<evidence type="ECO:0000256" key="3">
    <source>
        <dbReference type="ARBA" id="ARBA00022475"/>
    </source>
</evidence>
<evidence type="ECO:0000256" key="11">
    <source>
        <dbReference type="SAM" id="Phobius"/>
    </source>
</evidence>
<dbReference type="PROSITE" id="PS00237">
    <property type="entry name" value="G_PROTEIN_RECEP_F1_1"/>
    <property type="match status" value="1"/>
</dbReference>
<evidence type="ECO:0000256" key="4">
    <source>
        <dbReference type="ARBA" id="ARBA00022692"/>
    </source>
</evidence>
<feature type="transmembrane region" description="Helical" evidence="11">
    <location>
        <begin position="43"/>
        <end position="65"/>
    </location>
</feature>
<keyword evidence="9 10" id="KW-0807">Transducer</keyword>
<dbReference type="SUPFAM" id="SSF81321">
    <property type="entry name" value="Family A G protein-coupled receptor-like"/>
    <property type="match status" value="1"/>
</dbReference>
<feature type="transmembrane region" description="Helical" evidence="11">
    <location>
        <begin position="217"/>
        <end position="238"/>
    </location>
</feature>
<proteinExistence type="inferred from homology"/>
<dbReference type="Pfam" id="PF00001">
    <property type="entry name" value="7tm_1"/>
    <property type="match status" value="1"/>
</dbReference>
<dbReference type="PRINTS" id="PR00237">
    <property type="entry name" value="GPCRRHODOPSN"/>
</dbReference>
<evidence type="ECO:0000256" key="9">
    <source>
        <dbReference type="ARBA" id="ARBA00023224"/>
    </source>
</evidence>
<keyword evidence="5 11" id="KW-1133">Transmembrane helix</keyword>
<feature type="transmembrane region" description="Helical" evidence="11">
    <location>
        <begin position="77"/>
        <end position="101"/>
    </location>
</feature>
<accession>A0AAN7VJY9</accession>
<gene>
    <name evidence="13" type="ORF">RI129_000304</name>
</gene>
<dbReference type="PROSITE" id="PS50262">
    <property type="entry name" value="G_PROTEIN_RECEP_F1_2"/>
    <property type="match status" value="1"/>
</dbReference>